<keyword evidence="1" id="KW-0732">Signal</keyword>
<name>A0A8J6LBN1_TENMO</name>
<keyword evidence="2" id="KW-0090">Biological rhythms</keyword>
<protein>
    <submittedName>
        <fullName evidence="4">Uncharacterized protein</fullName>
    </submittedName>
</protein>
<keyword evidence="5" id="KW-1185">Reference proteome</keyword>
<comment type="caution">
    <text evidence="4">The sequence shown here is derived from an EMBL/GenBank/DDBJ whole genome shotgun (WGS) entry which is preliminary data.</text>
</comment>
<evidence type="ECO:0000256" key="3">
    <source>
        <dbReference type="ARBA" id="ARBA00060902"/>
    </source>
</evidence>
<dbReference type="GO" id="GO:0005615">
    <property type="term" value="C:extracellular space"/>
    <property type="evidence" value="ECO:0007669"/>
    <property type="project" value="TreeGrafter"/>
</dbReference>
<dbReference type="EMBL" id="JABDTM020024237">
    <property type="protein sequence ID" value="KAH0814492.1"/>
    <property type="molecule type" value="Genomic_DNA"/>
</dbReference>
<accession>A0A8J6LBN1</accession>
<dbReference type="PANTHER" id="PTHR11008:SF32">
    <property type="entry name" value="CIRCADIAN CLOCK-CONTROLLED PROTEIN DAYWAKE-RELATED"/>
    <property type="match status" value="1"/>
</dbReference>
<gene>
    <name evidence="4" type="ORF">GEV33_008299</name>
</gene>
<dbReference type="GO" id="GO:0007623">
    <property type="term" value="P:circadian rhythm"/>
    <property type="evidence" value="ECO:0007669"/>
    <property type="project" value="UniProtKB-ARBA"/>
</dbReference>
<comment type="similarity">
    <text evidence="3">Belongs to the TO family.</text>
</comment>
<dbReference type="AlphaFoldDB" id="A0A8J6LBN1"/>
<dbReference type="InterPro" id="IPR038606">
    <property type="entry name" value="To_sf"/>
</dbReference>
<dbReference type="SMART" id="SM00700">
    <property type="entry name" value="JHBP"/>
    <property type="match status" value="1"/>
</dbReference>
<dbReference type="FunFam" id="3.15.10.30:FF:000001">
    <property type="entry name" value="Takeout-like protein 1"/>
    <property type="match status" value="1"/>
</dbReference>
<organism evidence="4 5">
    <name type="scientific">Tenebrio molitor</name>
    <name type="common">Yellow mealworm beetle</name>
    <dbReference type="NCBI Taxonomy" id="7067"/>
    <lineage>
        <taxon>Eukaryota</taxon>
        <taxon>Metazoa</taxon>
        <taxon>Ecdysozoa</taxon>
        <taxon>Arthropoda</taxon>
        <taxon>Hexapoda</taxon>
        <taxon>Insecta</taxon>
        <taxon>Pterygota</taxon>
        <taxon>Neoptera</taxon>
        <taxon>Endopterygota</taxon>
        <taxon>Coleoptera</taxon>
        <taxon>Polyphaga</taxon>
        <taxon>Cucujiformia</taxon>
        <taxon>Tenebrionidae</taxon>
        <taxon>Tenebrio</taxon>
    </lineage>
</organism>
<dbReference type="Gene3D" id="3.15.10.30">
    <property type="entry name" value="Haemolymph juvenile hormone binding protein"/>
    <property type="match status" value="4"/>
</dbReference>
<evidence type="ECO:0000313" key="5">
    <source>
        <dbReference type="Proteomes" id="UP000719412"/>
    </source>
</evidence>
<proteinExistence type="inferred from homology"/>
<sequence length="509" mass="57793">MDFEKNILELDVDYPEIIMNFECEINGQLLVLPVQGEGPGRINLNKPKFVLTLYLEKYEKKNNKYYTVVKNKLLIDLQRMNFKLDNLFNGDKALGDNLNQVMNDNWKELYDDVKSSYEEAFGKIFASVFDNLLARVPIAQLFASTFKKCDKKQRDFNQCLSTAVRDALSQLNVQKKEIGLPCFEPLEIPSMVVGAGTGVVDFAQNYENIKISGLTKPDSLKARMDFEKKTLELEVDYQEIIINFEYKIKGKILVLPVQGEGPGRLILIKPKYLVIFYLEEYEKKNNKKYYKTNQHKFFSELQGLSVKLENLFNGDKILSDNIHQYLGYERATDMAHMTGSEKGKEGSGMCLGNKREKLGSFTASTFKKCDKKQSDFDQCLSTVVKDALSQLNVEKKEVGLPSFEPLEVPSLVIGAGTGPVGFAQNYKNVKLSGFTKIDSLKAKLHFKLDNLFNGDKTLGDNINQVMNDNWKEVYGDVKSSYEEAFGKLFASVFDNLLARVPIAELFNGE</sequence>
<reference evidence="4" key="2">
    <citation type="submission" date="2021-08" db="EMBL/GenBank/DDBJ databases">
        <authorList>
            <person name="Eriksson T."/>
        </authorList>
    </citation>
    <scope>NUCLEOTIDE SEQUENCE</scope>
    <source>
        <strain evidence="4">Stoneville</strain>
        <tissue evidence="4">Whole head</tissue>
    </source>
</reference>
<dbReference type="InterPro" id="IPR010562">
    <property type="entry name" value="Haemolymph_juvenile_hormone-bd"/>
</dbReference>
<evidence type="ECO:0000256" key="1">
    <source>
        <dbReference type="ARBA" id="ARBA00022729"/>
    </source>
</evidence>
<dbReference type="PANTHER" id="PTHR11008">
    <property type="entry name" value="PROTEIN TAKEOUT-LIKE PROTEIN"/>
    <property type="match status" value="1"/>
</dbReference>
<evidence type="ECO:0000256" key="2">
    <source>
        <dbReference type="ARBA" id="ARBA00023108"/>
    </source>
</evidence>
<reference evidence="4" key="1">
    <citation type="journal article" date="2020" name="J Insects Food Feed">
        <title>The yellow mealworm (Tenebrio molitor) genome: a resource for the emerging insects as food and feed industry.</title>
        <authorList>
            <person name="Eriksson T."/>
            <person name="Andere A."/>
            <person name="Kelstrup H."/>
            <person name="Emery V."/>
            <person name="Picard C."/>
        </authorList>
    </citation>
    <scope>NUCLEOTIDE SEQUENCE</scope>
    <source>
        <strain evidence="4">Stoneville</strain>
        <tissue evidence="4">Whole head</tissue>
    </source>
</reference>
<dbReference type="Pfam" id="PF06585">
    <property type="entry name" value="JHBP"/>
    <property type="match status" value="3"/>
</dbReference>
<evidence type="ECO:0000313" key="4">
    <source>
        <dbReference type="EMBL" id="KAH0814492.1"/>
    </source>
</evidence>
<dbReference type="Proteomes" id="UP000719412">
    <property type="component" value="Unassembled WGS sequence"/>
</dbReference>